<reference evidence="14 15" key="1">
    <citation type="submission" date="2020-04" db="EMBL/GenBank/DDBJ databases">
        <authorList>
            <person name="De Canck E."/>
        </authorList>
    </citation>
    <scope>NUCLEOTIDE SEQUENCE [LARGE SCALE GENOMIC DNA]</scope>
    <source>
        <strain evidence="14 15">LMG 29542</strain>
    </source>
</reference>
<evidence type="ECO:0000256" key="4">
    <source>
        <dbReference type="ARBA" id="ARBA00022490"/>
    </source>
</evidence>
<feature type="domain" description="Carrier" evidence="11">
    <location>
        <begin position="2324"/>
        <end position="2400"/>
    </location>
</feature>
<protein>
    <submittedName>
        <fullName evidence="14">3-ketoacyl-CoA thiolase</fullName>
        <ecNumber evidence="14">2.3.1.16</ecNumber>
    </submittedName>
</protein>
<evidence type="ECO:0000256" key="2">
    <source>
        <dbReference type="ARBA" id="ARBA00004792"/>
    </source>
</evidence>
<dbReference type="InterPro" id="IPR020841">
    <property type="entry name" value="PKS_Beta-ketoAc_synthase_dom"/>
</dbReference>
<feature type="active site" description="Proton donor; for dehydratase activity" evidence="9">
    <location>
        <position position="4543"/>
    </location>
</feature>
<dbReference type="SUPFAM" id="SSF53901">
    <property type="entry name" value="Thiolase-like"/>
    <property type="match status" value="3"/>
</dbReference>
<keyword evidence="3" id="KW-0596">Phosphopantetheine</keyword>
<feature type="active site" description="Proton acceptor; for dehydratase activity" evidence="9">
    <location>
        <position position="1589"/>
    </location>
</feature>
<dbReference type="Pfam" id="PF08659">
    <property type="entry name" value="KR"/>
    <property type="match status" value="3"/>
</dbReference>
<dbReference type="Pfam" id="PF21089">
    <property type="entry name" value="PKS_DH_N"/>
    <property type="match status" value="3"/>
</dbReference>
<evidence type="ECO:0000256" key="6">
    <source>
        <dbReference type="ARBA" id="ARBA00022679"/>
    </source>
</evidence>
<dbReference type="Pfam" id="PF21394">
    <property type="entry name" value="Beta-ketacyl_N"/>
    <property type="match status" value="1"/>
</dbReference>
<dbReference type="InterPro" id="IPR016039">
    <property type="entry name" value="Thiolase-like"/>
</dbReference>
<dbReference type="GO" id="GO:0071770">
    <property type="term" value="P:DIM/DIP cell wall layer assembly"/>
    <property type="evidence" value="ECO:0007669"/>
    <property type="project" value="TreeGrafter"/>
</dbReference>
<dbReference type="Gene3D" id="3.40.47.10">
    <property type="match status" value="3"/>
</dbReference>
<dbReference type="GO" id="GO:0031177">
    <property type="term" value="F:phosphopantetheine binding"/>
    <property type="evidence" value="ECO:0007669"/>
    <property type="project" value="InterPro"/>
</dbReference>
<dbReference type="Proteomes" id="UP000494363">
    <property type="component" value="Unassembled WGS sequence"/>
</dbReference>
<dbReference type="SUPFAM" id="SSF47336">
    <property type="entry name" value="ACP-like"/>
    <property type="match status" value="3"/>
</dbReference>
<dbReference type="Gene3D" id="1.10.1200.10">
    <property type="entry name" value="ACP-like"/>
    <property type="match status" value="3"/>
</dbReference>
<dbReference type="GO" id="GO:0004312">
    <property type="term" value="F:fatty acid synthase activity"/>
    <property type="evidence" value="ECO:0007669"/>
    <property type="project" value="TreeGrafter"/>
</dbReference>
<comment type="function">
    <text evidence="8">Involved in production of the polyketide antibiotic thailandamide.</text>
</comment>
<feature type="active site" description="Proton acceptor; for dehydratase activity" evidence="9">
    <location>
        <position position="4373"/>
    </location>
</feature>
<feature type="active site" description="Proton donor; for dehydratase activity" evidence="9">
    <location>
        <position position="255"/>
    </location>
</feature>
<feature type="domain" description="Ketosynthase family 3 (KS3)" evidence="12">
    <location>
        <begin position="3722"/>
        <end position="4155"/>
    </location>
</feature>
<feature type="region of interest" description="C-terminal hotdog fold" evidence="9">
    <location>
        <begin position="4482"/>
        <end position="4633"/>
    </location>
</feature>
<dbReference type="InterPro" id="IPR057326">
    <property type="entry name" value="KR_dom"/>
</dbReference>
<evidence type="ECO:0000256" key="8">
    <source>
        <dbReference type="ARBA" id="ARBA00054155"/>
    </source>
</evidence>
<feature type="domain" description="Ketosynthase family 3 (KS3)" evidence="12">
    <location>
        <begin position="2452"/>
        <end position="2877"/>
    </location>
</feature>
<dbReference type="InterPro" id="IPR049552">
    <property type="entry name" value="PKS_DH_N"/>
</dbReference>
<feature type="domain" description="PKS/mFAS DH" evidence="13">
    <location>
        <begin position="4344"/>
        <end position="4633"/>
    </location>
</feature>
<evidence type="ECO:0000256" key="5">
    <source>
        <dbReference type="ARBA" id="ARBA00022553"/>
    </source>
</evidence>
<evidence type="ECO:0000256" key="3">
    <source>
        <dbReference type="ARBA" id="ARBA00022450"/>
    </source>
</evidence>
<feature type="active site" description="Proton donor; for dehydratase activity" evidence="9">
    <location>
        <position position="1764"/>
    </location>
</feature>
<feature type="domain" description="PKS/mFAS DH" evidence="13">
    <location>
        <begin position="1560"/>
        <end position="1851"/>
    </location>
</feature>
<dbReference type="CDD" id="cd08953">
    <property type="entry name" value="KR_2_SDR_x"/>
    <property type="match status" value="3"/>
</dbReference>
<feature type="domain" description="Ketosynthase family 3 (KS3)" evidence="12">
    <location>
        <begin position="935"/>
        <end position="1370"/>
    </location>
</feature>
<dbReference type="PROSITE" id="PS00606">
    <property type="entry name" value="KS3_1"/>
    <property type="match status" value="1"/>
</dbReference>
<comment type="subcellular location">
    <subcellularLocation>
        <location evidence="1">Cytoplasm</location>
    </subcellularLocation>
</comment>
<dbReference type="InterPro" id="IPR020807">
    <property type="entry name" value="PKS_DH"/>
</dbReference>
<evidence type="ECO:0000256" key="1">
    <source>
        <dbReference type="ARBA" id="ARBA00004496"/>
    </source>
</evidence>
<gene>
    <name evidence="14" type="primary">fadA_2</name>
    <name evidence="14" type="ORF">LMG29542_05239</name>
</gene>
<feature type="region of interest" description="N-terminal hotdog fold" evidence="9">
    <location>
        <begin position="43"/>
        <end position="179"/>
    </location>
</feature>
<dbReference type="SUPFAM" id="SSF51735">
    <property type="entry name" value="NAD(P)-binding Rossmann-fold domains"/>
    <property type="match status" value="4"/>
</dbReference>
<dbReference type="InterPro" id="IPR018201">
    <property type="entry name" value="Ketoacyl_synth_AS"/>
</dbReference>
<dbReference type="GO" id="GO:0006633">
    <property type="term" value="P:fatty acid biosynthetic process"/>
    <property type="evidence" value="ECO:0007669"/>
    <property type="project" value="InterPro"/>
</dbReference>
<evidence type="ECO:0000256" key="7">
    <source>
        <dbReference type="ARBA" id="ARBA00022737"/>
    </source>
</evidence>
<dbReference type="RefSeq" id="WP_175229325.1">
    <property type="nucleotide sequence ID" value="NZ_CADIKH010000028.1"/>
</dbReference>
<dbReference type="SMART" id="SM00822">
    <property type="entry name" value="PKS_KR"/>
    <property type="match status" value="3"/>
</dbReference>
<dbReference type="GO" id="GO:0004315">
    <property type="term" value="F:3-oxoacyl-[acyl-carrier-protein] synthase activity"/>
    <property type="evidence" value="ECO:0007669"/>
    <property type="project" value="InterPro"/>
</dbReference>
<dbReference type="InterPro" id="IPR049490">
    <property type="entry name" value="C883_1060-like_KR_N"/>
</dbReference>
<dbReference type="FunFam" id="3.40.47.10:FF:000019">
    <property type="entry name" value="Polyketide synthase type I"/>
    <property type="match status" value="3"/>
</dbReference>
<dbReference type="PANTHER" id="PTHR43775">
    <property type="entry name" value="FATTY ACID SYNTHASE"/>
    <property type="match status" value="1"/>
</dbReference>
<dbReference type="PROSITE" id="PS00012">
    <property type="entry name" value="PHOSPHOPANTETHEINE"/>
    <property type="match status" value="1"/>
</dbReference>
<dbReference type="EC" id="2.3.1.16" evidence="14"/>
<evidence type="ECO:0000256" key="9">
    <source>
        <dbReference type="PROSITE-ProRule" id="PRU01363"/>
    </source>
</evidence>
<dbReference type="PROSITE" id="PS52019">
    <property type="entry name" value="PKS_MFAS_DH"/>
    <property type="match status" value="3"/>
</dbReference>
<dbReference type="Gene3D" id="3.10.129.110">
    <property type="entry name" value="Polyketide synthase dehydratase"/>
    <property type="match status" value="3"/>
</dbReference>
<dbReference type="Pfam" id="PF14765">
    <property type="entry name" value="PS-DH"/>
    <property type="match status" value="3"/>
</dbReference>
<dbReference type="GO" id="GO:0005737">
    <property type="term" value="C:cytoplasm"/>
    <property type="evidence" value="ECO:0007669"/>
    <property type="project" value="UniProtKB-SubCell"/>
</dbReference>
<keyword evidence="14" id="KW-0012">Acyltransferase</keyword>
<dbReference type="GO" id="GO:0003988">
    <property type="term" value="F:acetyl-CoA C-acyltransferase activity"/>
    <property type="evidence" value="ECO:0007669"/>
    <property type="project" value="UniProtKB-EC"/>
</dbReference>
<dbReference type="SMART" id="SM01294">
    <property type="entry name" value="PKS_PP_betabranch"/>
    <property type="match status" value="1"/>
</dbReference>
<name>A0A6J5EH54_9BURK</name>
<feature type="region of interest" description="C-terminal hotdog fold" evidence="9">
    <location>
        <begin position="193"/>
        <end position="338"/>
    </location>
</feature>
<sequence length="4651" mass="496655">MKDFIEYVVAELKQGRLSKADVLDLLRQFSRNPQGASPEHALHPLLQRNVSDLYRQCYGSTFDGTEFFFDDHQVAVDGDTSIKVLPAVAYLEMVRAAIVDALPGLDAGAFVRLEDVVWLRPIVVAPRAQVLVVLSSGADDGEQTQAIGFEVIGAPADGTEEDADLVHCRGVTRIARMPAPEPLDLGALKARMRADTFDSDRIYPAYRKMGMRFGPAHQALECVYRGQREALAQLVLPDGLRATLDAFHLHPSLFDGALQASIGLLDSLDALPGEPSLPFALDTLQVFGTCTPRMFAWIREANDASAGQLDLDLCDEEGRICATLRGFVARARTPREARADGAVRGVVLARPVWRAAPQAGNAITQIASSMHLVLLAGVPGISPQTLEAALPGAQCRALPAGGGDEADRYAAAALACFDTLRELLANLPEAGAFVHLVIADTDDGRLFAGLSGLLMSAVREHPALGAQLMLVDTQTVAQQLAIRLRAEARPGAHALVRYRDGIRELASWEELPAEASVSPSPFNERGVYLITGGLGGLGMLFAREILARAGAARVVLTGRAAPSPEIDARLDAFAPNAATRVRVAYRRMDPVDAASVQGVVAQIVAEHGRLHGVLHAAGMISDSLIAHKVADTFASVLAPKVRGTVNLDRATAHLDLDLFVLFSSGAAATGNPGQADYAAANGFMGEFARRRDALVAAGCRRGRTLSVDWPLWADGGMRMPAASLDALRETAGMVPLQTANGIAAFERSLASPYPRVLVIEGELARVRHVLFGEPLVLESVTATDDGAYRAGIVTSGDAPQDAESGGAIAAGDLADRTRDYLRKQFADLFRMPHQKIDAHAPLEKYGIDSILAMDLTRRLERTFGPLAKTLFFEYLSIDELTAYFLRAHRVKLAALLPAREEAQSQTQAHAPAATPVATRATRLRPPRRAANAAYDEPIAIVGLSGRYPQAPDLDAYWRNLRDGRDCITEIPAGRWDWRDYYSEDGTREGAHYSKWGGFIDGVDEFDPLFFNIAPVDAELIDPQERLFLQHAWMAIEDAGYTRASLQIPQDDDLPGQVGVYVGVMYGEYQLFGAESSVAGRRIGVPVSYASIANRVSYLLNLHGPSLTLDSMCSSSLSAIHLACQDLKSGRTSLAIAGGVNVTIHPNKYLILSAGRYISRDGHCQSFGIGGDGYIPGEGVGAVVLKRLSDAERDGNPIHGLLRGSALNHGGKTNGYSVPNPRAQASVIRQALKRSGVDPRQVSYIEAHGTGTKLGDPIEIAALTEVFREFTDARQTCAIGSAKSNIGHCESAAGIAGLTKVLLQMRHRQLVPSLHSSTLNRHIDFAATPFVVNQRLRDWDTPVDGARVLPRIAGISSFGAGGSNAHLIVEEYVTAMPAPIAAPGGAAIVPLSARTDAQLRQKARDLIAWLERAAGPQGTAVDLSALAYTLQVGREAMDARVAFVAASSDTLRASLRAYCDGKSGVDGCFEGADAQARDEFAALSRDEDMDGTVDKWIARGKLTRLAELWAKGFAFDWRKLHGARTPHLLSLPVYPFAKERYWIAPAAGAAAPLAARGAGLHPLLHENESDLFQQRYTTRLDGKEPFLADHRIDAGAGDARKVLPAAAYLEMVRAAVDRAMPARAKPAAWDLRDIAWVQPLVVDGPVELSVELTPAHGGRIDFTVHGVSLDDTGDTARTVHCHGHALPLAAAAVPVLDLASLGGRMTAVRRDANEVYAAFASMGIHYGPSLRTIGSLVCGDGEVLAELAMPAAPDAALQLPPSLFDGALQASLGLIDDWRGLPDKPPVPFALDSLVVLTPCAPRMFAWVRRAAGTKSGDAIAKLDVDLCDADGHVRVRASGVTSRAWRDGEERALIALEAWEDAVTAAANAPAPDTSGDAAHRRVVFCDLPQVDPVRLAQRLPGSAIESLVLSDSAADGAGRYRAATLACLAQLRAQMTDSASGPLLFQLAIGTIGTDDEPLLAGLSGLLDTARAEQPRVRAQLVLTDSSTGTDALAERLDLAARHAGESVLRFEHEAPRVRRWRTEPIGEVLPTSFRERGVYLITGGLGGLGRLFAREILSEVRDAVVVLTGRAAFDDTRRAQLDALAGSLPAGAGRLVYRQADLMREADVEALVAGLIAEFGALDGVLHSAGLTDDSLIINKTDEGVAKVLEPKVAGTLHLDRATRAVKLAFFVLFSSVAASFGNPGQADYAAANGFMDRFATRRNRLVAASERHGRTVSIGWPLWEEGGMRIDDEAAARLADQSGMRPMRTATGMRAFAHALASGAAHALVVAGDVERLQRVLELRSAPAPLTGVQPRRPARPAQAPEATEATDTTRSSEHGTLREQAKRFVVGEFAALLKLAENDVDSRASLDRYGIDSVLTVKFTQQLEHRFGPLSKTLLFEYQTLTAVANHLADTYPQTVRELADVAAQRTPDCAPPAGAPAQGAPIAAPHAPAWPPHRFAAPTASRDDAVAIIGVAGRYPQADDLRAFWRNLRDGIDCITEVPAGRWDHESLFDPRRNQPGKTYSRWGGFLNDVDRFDPLFFGISPREAELIDPQERLFIETAWETFEDAGYSRQSLAGRRVGVYVGAMWGQYELYGVNAGSTGVPSSSFASIANRVSYFFDFHGPSLALDSMCSSSLSALHFAAEAVRSGDVELALAGGVNVTVHPGKYLSLSQGGFASSDGHCRSFGAGGDGYVPGEGVGAVLLKPLARALTDGDRILAIVKASALNHGGKTNGYTVPNPVAQAELIRNTLAKAGVAPNEIDYVEAHGTGTSLGDPIEINGLVRAFSPVPGAAPLPRASCPIGSVKSNIGHLESAAGIAAVTKVLLQFRHRQLVPSLHAEPLNPHIDFDATPFRVQTTLAALPHYPGRPLRACVSSFGAGGANAHLILEAFDAARGPSVGARLESFVLSARDRTSLCVYARRVLAFFADGDAGQGEPDPAWADIAYTSQVGRTPMAARVVVIAADTAGFRSRLAQWLDHANGGAALPHDVIEGNVRDAQAGAALIDGDAGAAFLDVALRQRDLTKLAKLWVAGVEIDWARLHEAGHVRRVSLPTYPFARERYWIASAAASKPTLAAMPMTAAAPVVRTAAARTPSGGALDLMHFRPRWREAALPTAPEATQTLGPVLLIDADDAFADAFAREGHTVLRATSGGDAHREPGPTQYAIDPATGVGIDRLLDELRQDASQPCGVVLCHRTDGGIARQLECGVFALHALCQALLRDSTQAVVRIVALHAGDAAPLHAATSGYLRSLAFETPRIAGKTLALPASVTAGEGASRVWAELRETAWRDAEIRYTPTGDRADTPLRREVRAIERCVDAQTLAIADTGVAIRHRGVYLITGGMGGIGYALAGHLAKTCRARLVLSGRRASDTALERKLAELREHGGDAIYVQADIADAGQARSLVAAAQERFGRLDGVIHSAGVHRDSFALMKTRVEMDTVFATKIHGAVNLDLATAGVPLDLFVLFSSIAGTTGNPGQTDYAYANRFLDAYACERAEQVRTGTRSGRTLSIGWPFWEAGGMRIAPADIELLRVRTGLHPLPTALGLQGWDRCLRGDDVNVIPVYGEPARVGSLLARAAAPGPVAEPAAERAAQRSTALRTDADIERSTIEYLKRLLGEQIRLPVERIDADERFDAYGVDSITVNQLNAQLEEDLGALPKTLFYEYPSVGELVAYLLRHSRAALMRRFESPATTRHDVPADAAGEADAPHAAASSPSRAPAVPTGEPAGTPLAAGEKIAIVGIHGQFPGSPDLDAFWDHLRAGRDLIREVPAERWDAVAAFDADPDAAGHGKIYNRWGAFLEDVDAFDAAFFGIATDDAKLIDPQERLFLQSVWHAFEDAGYTRDTLKRRHPKARSADVGVFCGVTTHSYQMLAPDEWRRGNLSAPASMPWSITNRVSYLFDLQGPSMPVDTACSSSLVAMHLAAESLRRGDCQVAVAGGVNLYLHPSKYYSLCHRRMLARGAQCRSYGAGDDGFVPGEGVGAVVLKPLSRALAEGDRIHGVIAASAHEHAGRANGYAVPNPNAQAQLIARTLRAANLTPDAIGYVEGHGTGTQLGDSLEVAALTSAFGANSHGARGCPLGSVKSNVGHAESAAGITGVAKILLQFRHRQLAPTLHARDVNPSIDFAASPLRLQHELADWPAPEGAPRRALINSFGAGGVNACLILEEYVTAAQAPADAGQPQLIVLSARSAARLREQAGRLRDWLAAHRDAPLDAVARTLQSGRETMEERFAIVVADRTTLLDELTLAAAGTPSAAALRSRVEPHRRRKAQPDHERARLRALHAAGELRALAQCWIDGQDLDWDDLASGSRPMLVSLPGYPFEKTRHRLSDTPPATPDSVYAARAANVPPRTASLHPLVTANTSTLKEVTFASRLCAEAWYARDHHVSGTPILPGAGFVEIAWATATLAGQQTVAAFEDVVWHRPLPLAAGLQRVDTILKPAGDGAEFVIASLDADNEQIVHAEGRVLYAERGAHRDGPAHASVALDTLRAQAATVWSGEQCYATLARFGLHYGPSFRTIETLHASDGFALAQLRLAAGCAAEFGHYLLHPALIDGALQAVLGVVGGNGHGRNPAVPHVPFMLGRIECWRPLPPVCYALARPSATTDRAPGEVRQFDIALLNPRGETLVMLTRLCVRPLVPNPAETVQSALPMTAAPREPLTS</sequence>
<dbReference type="InterPro" id="IPR006162">
    <property type="entry name" value="Ppantetheine_attach_site"/>
</dbReference>
<comment type="pathway">
    <text evidence="2">Antibiotic biosynthesis.</text>
</comment>
<dbReference type="InterPro" id="IPR036291">
    <property type="entry name" value="NAD(P)-bd_dom_sf"/>
</dbReference>
<feature type="region of interest" description="N-terminal hotdog fold" evidence="9">
    <location>
        <begin position="4344"/>
        <end position="4462"/>
    </location>
</feature>
<dbReference type="InterPro" id="IPR013968">
    <property type="entry name" value="PKS_KR"/>
</dbReference>
<keyword evidence="5" id="KW-0597">Phosphoprotein</keyword>
<feature type="domain" description="Carrier" evidence="11">
    <location>
        <begin position="3594"/>
        <end position="3667"/>
    </location>
</feature>
<feature type="region of interest" description="N-terminal hotdog fold" evidence="9">
    <location>
        <begin position="1560"/>
        <end position="1691"/>
    </location>
</feature>
<evidence type="ECO:0000256" key="10">
    <source>
        <dbReference type="SAM" id="MobiDB-lite"/>
    </source>
</evidence>
<dbReference type="PROSITE" id="PS52004">
    <property type="entry name" value="KS3_2"/>
    <property type="match status" value="3"/>
</dbReference>
<feature type="compositionally biased region" description="Low complexity" evidence="10">
    <location>
        <begin position="3690"/>
        <end position="3710"/>
    </location>
</feature>
<feature type="region of interest" description="Disordered" evidence="10">
    <location>
        <begin position="3690"/>
        <end position="3716"/>
    </location>
</feature>
<dbReference type="PANTHER" id="PTHR43775:SF37">
    <property type="entry name" value="SI:DKEY-61P9.11"/>
    <property type="match status" value="1"/>
</dbReference>
<dbReference type="SMART" id="SM00825">
    <property type="entry name" value="PKS_KS"/>
    <property type="match status" value="3"/>
</dbReference>
<organism evidence="14 15">
    <name type="scientific">Paraburkholderia humisilvae</name>
    <dbReference type="NCBI Taxonomy" id="627669"/>
    <lineage>
        <taxon>Bacteria</taxon>
        <taxon>Pseudomonadati</taxon>
        <taxon>Pseudomonadota</taxon>
        <taxon>Betaproteobacteria</taxon>
        <taxon>Burkholderiales</taxon>
        <taxon>Burkholderiaceae</taxon>
        <taxon>Paraburkholderia</taxon>
    </lineage>
</organism>
<feature type="domain" description="PKS/mFAS DH" evidence="13">
    <location>
        <begin position="43"/>
        <end position="338"/>
    </location>
</feature>
<keyword evidence="15" id="KW-1185">Reference proteome</keyword>
<feature type="compositionally biased region" description="Low complexity" evidence="10">
    <location>
        <begin position="2297"/>
        <end position="2317"/>
    </location>
</feature>
<accession>A0A6J5EH54</accession>
<dbReference type="PROSITE" id="PS50075">
    <property type="entry name" value="CARRIER"/>
    <property type="match status" value="3"/>
</dbReference>
<dbReference type="Pfam" id="PF02801">
    <property type="entry name" value="Ketoacyl-synt_C"/>
    <property type="match status" value="3"/>
</dbReference>
<feature type="domain" description="Carrier" evidence="11">
    <location>
        <begin position="812"/>
        <end position="888"/>
    </location>
</feature>
<dbReference type="InterPro" id="IPR020806">
    <property type="entry name" value="PKS_PP-bd"/>
</dbReference>
<dbReference type="Pfam" id="PF00550">
    <property type="entry name" value="PP-binding"/>
    <property type="match status" value="3"/>
</dbReference>
<feature type="region of interest" description="C-terminal hotdog fold" evidence="9">
    <location>
        <begin position="1705"/>
        <end position="1851"/>
    </location>
</feature>
<dbReference type="InterPro" id="IPR054514">
    <property type="entry name" value="RhiE-like_linker"/>
</dbReference>
<dbReference type="SMART" id="SM00823">
    <property type="entry name" value="PKS_PP"/>
    <property type="match status" value="3"/>
</dbReference>
<dbReference type="InterPro" id="IPR014031">
    <property type="entry name" value="Ketoacyl_synth_C"/>
</dbReference>
<evidence type="ECO:0000259" key="13">
    <source>
        <dbReference type="PROSITE" id="PS52019"/>
    </source>
</evidence>
<keyword evidence="7" id="KW-0677">Repeat</keyword>
<evidence type="ECO:0000313" key="14">
    <source>
        <dbReference type="EMBL" id="CAB3765819.1"/>
    </source>
</evidence>
<dbReference type="InterPro" id="IPR014030">
    <property type="entry name" value="Ketoacyl_synth_N"/>
</dbReference>
<evidence type="ECO:0000259" key="12">
    <source>
        <dbReference type="PROSITE" id="PS52004"/>
    </source>
</evidence>
<dbReference type="InterPro" id="IPR042104">
    <property type="entry name" value="PKS_dehydratase_sf"/>
</dbReference>
<dbReference type="InterPro" id="IPR050091">
    <property type="entry name" value="PKS_NRPS_Biosynth_Enz"/>
</dbReference>
<feature type="region of interest" description="Disordered" evidence="10">
    <location>
        <begin position="2291"/>
        <end position="2326"/>
    </location>
</feature>
<proteinExistence type="predicted"/>
<dbReference type="InterPro" id="IPR009081">
    <property type="entry name" value="PP-bd_ACP"/>
</dbReference>
<dbReference type="GO" id="GO:0005886">
    <property type="term" value="C:plasma membrane"/>
    <property type="evidence" value="ECO:0007669"/>
    <property type="project" value="TreeGrafter"/>
</dbReference>
<dbReference type="Gene3D" id="3.40.50.720">
    <property type="entry name" value="NAD(P)-binding Rossmann-like Domain"/>
    <property type="match status" value="3"/>
</dbReference>
<dbReference type="Gene3D" id="1.10.1240.100">
    <property type="match status" value="3"/>
</dbReference>
<evidence type="ECO:0000313" key="15">
    <source>
        <dbReference type="Proteomes" id="UP000494363"/>
    </source>
</evidence>
<feature type="active site" description="Proton acceptor; for dehydratase activity" evidence="9">
    <location>
        <position position="72"/>
    </location>
</feature>
<dbReference type="Pfam" id="PF00109">
    <property type="entry name" value="ketoacyl-synt"/>
    <property type="match status" value="3"/>
</dbReference>
<keyword evidence="4" id="KW-0963">Cytoplasm</keyword>
<dbReference type="InterPro" id="IPR036736">
    <property type="entry name" value="ACP-like_sf"/>
</dbReference>
<evidence type="ECO:0000259" key="11">
    <source>
        <dbReference type="PROSITE" id="PS50075"/>
    </source>
</evidence>
<dbReference type="SMART" id="SM00826">
    <property type="entry name" value="PKS_DH"/>
    <property type="match status" value="3"/>
</dbReference>
<keyword evidence="6 14" id="KW-0808">Transferase</keyword>
<dbReference type="CDD" id="cd00833">
    <property type="entry name" value="PKS"/>
    <property type="match status" value="3"/>
</dbReference>
<dbReference type="EMBL" id="CADIKH010000028">
    <property type="protein sequence ID" value="CAB3765819.1"/>
    <property type="molecule type" value="Genomic_DNA"/>
</dbReference>
<dbReference type="InterPro" id="IPR049551">
    <property type="entry name" value="PKS_DH_C"/>
</dbReference>
<dbReference type="Pfam" id="PF22336">
    <property type="entry name" value="RhiE-like_linker"/>
    <property type="match status" value="3"/>
</dbReference>
<dbReference type="InterPro" id="IPR049900">
    <property type="entry name" value="PKS_mFAS_DH"/>
</dbReference>